<evidence type="ECO:0000313" key="1">
    <source>
        <dbReference type="EMBL" id="CAH0535384.1"/>
    </source>
</evidence>
<dbReference type="RefSeq" id="WP_237468213.1">
    <property type="nucleotide sequence ID" value="NZ_CAKLDI010000002.1"/>
</dbReference>
<gene>
    <name evidence="1" type="ORF">VST7929_02957</name>
</gene>
<keyword evidence="2" id="KW-1185">Reference proteome</keyword>
<accession>A0ABM8ZXA2</accession>
<dbReference type="EMBL" id="CAKLDI010000002">
    <property type="protein sequence ID" value="CAH0535384.1"/>
    <property type="molecule type" value="Genomic_DNA"/>
</dbReference>
<organism evidence="1 2">
    <name type="scientific">Vibrio stylophorae</name>
    <dbReference type="NCBI Taxonomy" id="659351"/>
    <lineage>
        <taxon>Bacteria</taxon>
        <taxon>Pseudomonadati</taxon>
        <taxon>Pseudomonadota</taxon>
        <taxon>Gammaproteobacteria</taxon>
        <taxon>Vibrionales</taxon>
        <taxon>Vibrionaceae</taxon>
        <taxon>Vibrio</taxon>
    </lineage>
</organism>
<reference evidence="1" key="1">
    <citation type="submission" date="2021-11" db="EMBL/GenBank/DDBJ databases">
        <authorList>
            <person name="Rodrigo-Torres L."/>
            <person name="Arahal R. D."/>
            <person name="Lucena T."/>
        </authorList>
    </citation>
    <scope>NUCLEOTIDE SEQUENCE</scope>
    <source>
        <strain evidence="1">CECT 7929</strain>
    </source>
</reference>
<dbReference type="Proteomes" id="UP000838672">
    <property type="component" value="Unassembled WGS sequence"/>
</dbReference>
<proteinExistence type="predicted"/>
<name>A0ABM8ZXA2_9VIBR</name>
<comment type="caution">
    <text evidence="1">The sequence shown here is derived from an EMBL/GenBank/DDBJ whole genome shotgun (WGS) entry which is preliminary data.</text>
</comment>
<sequence length="136" mass="15526">MAKGLKYFTVVLLILTSFIAGVQVGRQEGESTTLQMISSNRIPSILVHLIDSSEALKFIDEGEYERVRNRLDLYVGTWLVQAINMLLYLPGKDKQNACLVLNKIHAHRTKYIEQYRSGFMNQRLEEAMSSRELCGT</sequence>
<evidence type="ECO:0000313" key="2">
    <source>
        <dbReference type="Proteomes" id="UP000838672"/>
    </source>
</evidence>
<protein>
    <submittedName>
        <fullName evidence="1">Uncharacterized protein</fullName>
    </submittedName>
</protein>